<dbReference type="Pfam" id="PF07228">
    <property type="entry name" value="SpoIIE"/>
    <property type="match status" value="1"/>
</dbReference>
<dbReference type="SUPFAM" id="SSF81606">
    <property type="entry name" value="PP2C-like"/>
    <property type="match status" value="1"/>
</dbReference>
<keyword evidence="2" id="KW-0597">Phosphoprotein</keyword>
<dbReference type="SMART" id="SM00331">
    <property type="entry name" value="PP2C_SIG"/>
    <property type="match status" value="1"/>
</dbReference>
<sequence>MVKILIVDDEEINRIMLREMLKEVGYNDFIEADNGLQAIEQASTHHPDIVLLDVIMPGMSGIDAAPQIKATSPDCHLPILFITSLDDEQSLVRCLESGGDDFISKPFEKIILHAKLKAHERTRNLSLEIIDKNRSLTYFQLEVERNHRIVEHIFDNAIGQNAEAAAYFDFYTQPEAQFNGDLFLCEKSPAGGVYLFIGDFTGHGLASAIGAIPVAQLFSVMSHRGLAVGEMATRLNRLLVSLLPADIFCVANIVEIYPNGKNFTLWGGGLPRVAVKTPDQQIRLLIDSQHMPLGILEDYEFENDTQNFEIESGDTVLFYTDGLMESQHAEYGMLGEEGVEKWFTQRASVNAQLLVDKAELYRAGAAAEDDITIVLFQSQPFNFNVPVHTITPVPFDLSFHLTVTHIKDSQLIEQIVSIVHSIQGLAAIRSEFFTVITELVNNSIEHGILGLSSSLKDEPDGFIKYYQLRQQKLESLEQGDIWLTLRRIMPENVLEISLEDSGPGFAPDSLTEDDNVPHGRGFVLIKELCQSLHIDDHGKCITVRMSLQPALTDASASNKVE</sequence>
<accession>A0A1E8FJD4</accession>
<dbReference type="InterPro" id="IPR011006">
    <property type="entry name" value="CheY-like_superfamily"/>
</dbReference>
<comment type="caution">
    <text evidence="4">The sequence shown here is derived from an EMBL/GenBank/DDBJ whole genome shotgun (WGS) entry which is preliminary data.</text>
</comment>
<evidence type="ECO:0000259" key="3">
    <source>
        <dbReference type="PROSITE" id="PS50110"/>
    </source>
</evidence>
<dbReference type="OrthoDB" id="9811749at2"/>
<dbReference type="SUPFAM" id="SSF55874">
    <property type="entry name" value="ATPase domain of HSP90 chaperone/DNA topoisomerase II/histidine kinase"/>
    <property type="match status" value="1"/>
</dbReference>
<dbReference type="InterPro" id="IPR036890">
    <property type="entry name" value="HATPase_C_sf"/>
</dbReference>
<reference evidence="4 5" key="1">
    <citation type="submission" date="2016-09" db="EMBL/GenBank/DDBJ databases">
        <title>Alteromonas lipolytica, a new species isolated from sea water.</title>
        <authorList>
            <person name="Wu Y.-H."/>
            <person name="Cheng H."/>
            <person name="Xu X.-W."/>
        </authorList>
    </citation>
    <scope>NUCLEOTIDE SEQUENCE [LARGE SCALE GENOMIC DNA]</scope>
    <source>
        <strain evidence="4 5">JW12</strain>
    </source>
</reference>
<dbReference type="CDD" id="cd16936">
    <property type="entry name" value="HATPase_RsbW-like"/>
    <property type="match status" value="1"/>
</dbReference>
<evidence type="ECO:0000313" key="5">
    <source>
        <dbReference type="Proteomes" id="UP000176037"/>
    </source>
</evidence>
<keyword evidence="5" id="KW-1185">Reference proteome</keyword>
<feature type="domain" description="Response regulatory" evidence="3">
    <location>
        <begin position="3"/>
        <end position="120"/>
    </location>
</feature>
<dbReference type="SUPFAM" id="SSF52172">
    <property type="entry name" value="CheY-like"/>
    <property type="match status" value="1"/>
</dbReference>
<dbReference type="Gene3D" id="3.60.40.10">
    <property type="entry name" value="PPM-type phosphatase domain"/>
    <property type="match status" value="1"/>
</dbReference>
<dbReference type="Pfam" id="PF00072">
    <property type="entry name" value="Response_reg"/>
    <property type="match status" value="1"/>
</dbReference>
<dbReference type="EMBL" id="MJIC01000004">
    <property type="protein sequence ID" value="OFI36042.1"/>
    <property type="molecule type" value="Genomic_DNA"/>
</dbReference>
<feature type="modified residue" description="4-aspartylphosphate" evidence="2">
    <location>
        <position position="53"/>
    </location>
</feature>
<keyword evidence="1" id="KW-0378">Hydrolase</keyword>
<dbReference type="SMART" id="SM00448">
    <property type="entry name" value="REC"/>
    <property type="match status" value="1"/>
</dbReference>
<dbReference type="RefSeq" id="WP_070174885.1">
    <property type="nucleotide sequence ID" value="NZ_BMJR01000004.1"/>
</dbReference>
<dbReference type="Gene3D" id="3.30.565.10">
    <property type="entry name" value="Histidine kinase-like ATPase, C-terminal domain"/>
    <property type="match status" value="1"/>
</dbReference>
<dbReference type="InterPro" id="IPR052016">
    <property type="entry name" value="Bact_Sigma-Reg"/>
</dbReference>
<dbReference type="PANTHER" id="PTHR43156">
    <property type="entry name" value="STAGE II SPORULATION PROTEIN E-RELATED"/>
    <property type="match status" value="1"/>
</dbReference>
<organism evidence="4 5">
    <name type="scientific">Alteromonas lipolytica</name>
    <dbReference type="NCBI Taxonomy" id="1856405"/>
    <lineage>
        <taxon>Bacteria</taxon>
        <taxon>Pseudomonadati</taxon>
        <taxon>Pseudomonadota</taxon>
        <taxon>Gammaproteobacteria</taxon>
        <taxon>Alteromonadales</taxon>
        <taxon>Alteromonadaceae</taxon>
        <taxon>Alteromonas/Salinimonas group</taxon>
        <taxon>Alteromonas</taxon>
    </lineage>
</organism>
<name>A0A1E8FJD4_9ALTE</name>
<dbReference type="Gene3D" id="3.40.50.2300">
    <property type="match status" value="1"/>
</dbReference>
<dbReference type="GO" id="GO:0016791">
    <property type="term" value="F:phosphatase activity"/>
    <property type="evidence" value="ECO:0007669"/>
    <property type="project" value="TreeGrafter"/>
</dbReference>
<dbReference type="Proteomes" id="UP000176037">
    <property type="component" value="Unassembled WGS sequence"/>
</dbReference>
<evidence type="ECO:0000256" key="2">
    <source>
        <dbReference type="PROSITE-ProRule" id="PRU00169"/>
    </source>
</evidence>
<dbReference type="STRING" id="1856405.BFC17_10215"/>
<dbReference type="InterPro" id="IPR001789">
    <property type="entry name" value="Sig_transdc_resp-reg_receiver"/>
</dbReference>
<dbReference type="PANTHER" id="PTHR43156:SF2">
    <property type="entry name" value="STAGE II SPORULATION PROTEIN E"/>
    <property type="match status" value="1"/>
</dbReference>
<dbReference type="GO" id="GO:0000160">
    <property type="term" value="P:phosphorelay signal transduction system"/>
    <property type="evidence" value="ECO:0007669"/>
    <property type="project" value="InterPro"/>
</dbReference>
<dbReference type="InterPro" id="IPR001932">
    <property type="entry name" value="PPM-type_phosphatase-like_dom"/>
</dbReference>
<evidence type="ECO:0000313" key="4">
    <source>
        <dbReference type="EMBL" id="OFI36042.1"/>
    </source>
</evidence>
<evidence type="ECO:0000256" key="1">
    <source>
        <dbReference type="ARBA" id="ARBA00022801"/>
    </source>
</evidence>
<dbReference type="InterPro" id="IPR036457">
    <property type="entry name" value="PPM-type-like_dom_sf"/>
</dbReference>
<gene>
    <name evidence="4" type="ORF">BFC17_10215</name>
</gene>
<dbReference type="AlphaFoldDB" id="A0A1E8FJD4"/>
<proteinExistence type="predicted"/>
<protein>
    <recommendedName>
        <fullName evidence="3">Response regulatory domain-containing protein</fullName>
    </recommendedName>
</protein>
<dbReference type="PROSITE" id="PS50110">
    <property type="entry name" value="RESPONSE_REGULATORY"/>
    <property type="match status" value="1"/>
</dbReference>